<dbReference type="GO" id="GO:0008381">
    <property type="term" value="F:mechanosensitive monoatomic ion channel activity"/>
    <property type="evidence" value="ECO:0007669"/>
    <property type="project" value="InterPro"/>
</dbReference>
<keyword evidence="6 7" id="KW-0472">Membrane</keyword>
<evidence type="ECO:0000313" key="10">
    <source>
        <dbReference type="EMBL" id="SMB87679.1"/>
    </source>
</evidence>
<dbReference type="FunFam" id="2.30.30.60:FF:000001">
    <property type="entry name" value="MscS Mechanosensitive ion channel"/>
    <property type="match status" value="1"/>
</dbReference>
<dbReference type="InterPro" id="IPR023408">
    <property type="entry name" value="MscS_beta-dom_sf"/>
</dbReference>
<evidence type="ECO:0000259" key="8">
    <source>
        <dbReference type="Pfam" id="PF00924"/>
    </source>
</evidence>
<dbReference type="Pfam" id="PF00924">
    <property type="entry name" value="MS_channel_2nd"/>
    <property type="match status" value="1"/>
</dbReference>
<dbReference type="Pfam" id="PF21088">
    <property type="entry name" value="MS_channel_1st"/>
    <property type="match status" value="1"/>
</dbReference>
<keyword evidence="11" id="KW-1185">Reference proteome</keyword>
<dbReference type="SUPFAM" id="SSF82689">
    <property type="entry name" value="Mechanosensitive channel protein MscS (YggB), C-terminal domain"/>
    <property type="match status" value="1"/>
</dbReference>
<dbReference type="OrthoDB" id="9809206at2"/>
<reference evidence="10 11" key="1">
    <citation type="submission" date="2017-04" db="EMBL/GenBank/DDBJ databases">
        <authorList>
            <person name="Afonso C.L."/>
            <person name="Miller P.J."/>
            <person name="Scott M.A."/>
            <person name="Spackman E."/>
            <person name="Goraichik I."/>
            <person name="Dimitrov K.M."/>
            <person name="Suarez D.L."/>
            <person name="Swayne D.E."/>
        </authorList>
    </citation>
    <scope>NUCLEOTIDE SEQUENCE [LARGE SCALE GENOMIC DNA]</scope>
    <source>
        <strain evidence="10 11">DSM 11270</strain>
    </source>
</reference>
<dbReference type="SUPFAM" id="SSF50182">
    <property type="entry name" value="Sm-like ribonucleoproteins"/>
    <property type="match status" value="1"/>
</dbReference>
<dbReference type="PANTHER" id="PTHR30460:SF0">
    <property type="entry name" value="MODERATE CONDUCTANCE MECHANOSENSITIVE CHANNEL YBIO"/>
    <property type="match status" value="1"/>
</dbReference>
<dbReference type="InterPro" id="IPR049142">
    <property type="entry name" value="MS_channel_1st"/>
</dbReference>
<evidence type="ECO:0000259" key="9">
    <source>
        <dbReference type="Pfam" id="PF21088"/>
    </source>
</evidence>
<dbReference type="RefSeq" id="WP_084052724.1">
    <property type="nucleotide sequence ID" value="NZ_FWWT01000014.1"/>
</dbReference>
<dbReference type="AlphaFoldDB" id="A0A1W1V2U9"/>
<feature type="domain" description="Mechanosensitive ion channel transmembrane helices 2/3" evidence="9">
    <location>
        <begin position="75"/>
        <end position="116"/>
    </location>
</feature>
<evidence type="ECO:0000256" key="4">
    <source>
        <dbReference type="ARBA" id="ARBA00022692"/>
    </source>
</evidence>
<dbReference type="EMBL" id="FWWT01000014">
    <property type="protein sequence ID" value="SMB87679.1"/>
    <property type="molecule type" value="Genomic_DNA"/>
</dbReference>
<evidence type="ECO:0000256" key="2">
    <source>
        <dbReference type="ARBA" id="ARBA00008017"/>
    </source>
</evidence>
<dbReference type="Gene3D" id="3.30.70.100">
    <property type="match status" value="1"/>
</dbReference>
<dbReference type="Gene3D" id="2.30.30.60">
    <property type="match status" value="1"/>
</dbReference>
<evidence type="ECO:0000256" key="1">
    <source>
        <dbReference type="ARBA" id="ARBA00004651"/>
    </source>
</evidence>
<proteinExistence type="inferred from homology"/>
<feature type="transmembrane region" description="Helical" evidence="7">
    <location>
        <begin position="72"/>
        <end position="93"/>
    </location>
</feature>
<protein>
    <submittedName>
        <fullName evidence="10">Small conductance mechanosensitive channel</fullName>
    </submittedName>
</protein>
<dbReference type="InterPro" id="IPR011014">
    <property type="entry name" value="MscS_channel_TM-2"/>
</dbReference>
<comment type="similarity">
    <text evidence="2">Belongs to the MscS (TC 1.A.23) family.</text>
</comment>
<feature type="domain" description="Mechanosensitive ion channel MscS" evidence="8">
    <location>
        <begin position="117"/>
        <end position="182"/>
    </location>
</feature>
<keyword evidence="5 7" id="KW-1133">Transmembrane helix</keyword>
<dbReference type="InterPro" id="IPR006685">
    <property type="entry name" value="MscS_channel_2nd"/>
</dbReference>
<feature type="transmembrane region" description="Helical" evidence="7">
    <location>
        <begin position="99"/>
        <end position="119"/>
    </location>
</feature>
<feature type="transmembrane region" description="Helical" evidence="7">
    <location>
        <begin position="17"/>
        <end position="37"/>
    </location>
</feature>
<dbReference type="Gene3D" id="1.10.287.1260">
    <property type="match status" value="1"/>
</dbReference>
<dbReference type="InterPro" id="IPR045276">
    <property type="entry name" value="YbiO_bact"/>
</dbReference>
<dbReference type="PANTHER" id="PTHR30460">
    <property type="entry name" value="MODERATE CONDUCTANCE MECHANOSENSITIVE CHANNEL YBIO"/>
    <property type="match status" value="1"/>
</dbReference>
<accession>A0A1W1V2U9</accession>
<dbReference type="GO" id="GO:0005886">
    <property type="term" value="C:plasma membrane"/>
    <property type="evidence" value="ECO:0007669"/>
    <property type="project" value="UniProtKB-SubCell"/>
</dbReference>
<organism evidence="10 11">
    <name type="scientific">Desulfonispora thiosulfatigenes DSM 11270</name>
    <dbReference type="NCBI Taxonomy" id="656914"/>
    <lineage>
        <taxon>Bacteria</taxon>
        <taxon>Bacillati</taxon>
        <taxon>Bacillota</taxon>
        <taxon>Clostridia</taxon>
        <taxon>Eubacteriales</taxon>
        <taxon>Peptococcaceae</taxon>
        <taxon>Desulfonispora</taxon>
    </lineage>
</organism>
<evidence type="ECO:0000256" key="5">
    <source>
        <dbReference type="ARBA" id="ARBA00022989"/>
    </source>
</evidence>
<comment type="subcellular location">
    <subcellularLocation>
        <location evidence="1">Cell membrane</location>
        <topology evidence="1">Multi-pass membrane protein</topology>
    </subcellularLocation>
</comment>
<dbReference type="SUPFAM" id="SSF82861">
    <property type="entry name" value="Mechanosensitive channel protein MscS (YggB), transmembrane region"/>
    <property type="match status" value="1"/>
</dbReference>
<dbReference type="InterPro" id="IPR010920">
    <property type="entry name" value="LSM_dom_sf"/>
</dbReference>
<sequence length="296" mass="33363">MEQYLDKTLEALNKIDLLLIIMTTLKIIGILVATRVVNKLGAILIDQLFKDHFNINEKMQITTRRVDTLSKLLKNILSYSLYFIAIITILDMFNVPVKAILGGAGIIGVAIGFGAQNLVKDIITGFFIIFEDQYAVGEYVDINGKIGTVEEIGLRLTKVRDWGGQLYIIPNGNIGQVTNYNRGSMRAIVEIGISYKDNLKHAIQVIEIACEKVYQEMIDIIDEKPFVHGVTKLDSNFVTVRVTGTTKDMSHWMLERNLRLRIREEFDSQGLGAPFQHIVYINADDHKKDQESLGGM</sequence>
<evidence type="ECO:0000256" key="6">
    <source>
        <dbReference type="ARBA" id="ARBA00023136"/>
    </source>
</evidence>
<evidence type="ECO:0000256" key="7">
    <source>
        <dbReference type="SAM" id="Phobius"/>
    </source>
</evidence>
<gene>
    <name evidence="10" type="ORF">SAMN00017405_1741</name>
</gene>
<dbReference type="Proteomes" id="UP000192731">
    <property type="component" value="Unassembled WGS sequence"/>
</dbReference>
<dbReference type="InterPro" id="IPR011066">
    <property type="entry name" value="MscS_channel_C_sf"/>
</dbReference>
<keyword evidence="4 7" id="KW-0812">Transmembrane</keyword>
<name>A0A1W1V2U9_DESTI</name>
<dbReference type="STRING" id="656914.SAMN00017405_1741"/>
<evidence type="ECO:0000313" key="11">
    <source>
        <dbReference type="Proteomes" id="UP000192731"/>
    </source>
</evidence>
<evidence type="ECO:0000256" key="3">
    <source>
        <dbReference type="ARBA" id="ARBA00022475"/>
    </source>
</evidence>
<keyword evidence="3" id="KW-1003">Cell membrane</keyword>